<evidence type="ECO:0000313" key="5">
    <source>
        <dbReference type="Proteomes" id="UP001597601"/>
    </source>
</evidence>
<dbReference type="EMBL" id="JBHUON010000001">
    <property type="protein sequence ID" value="MFD2863059.1"/>
    <property type="molecule type" value="Genomic_DNA"/>
</dbReference>
<feature type="chain" id="PRO_5046283116" evidence="2">
    <location>
        <begin position="21"/>
        <end position="600"/>
    </location>
</feature>
<feature type="domain" description="Outer membrane lipoprotein BamD-like" evidence="3">
    <location>
        <begin position="472"/>
        <end position="596"/>
    </location>
</feature>
<dbReference type="Gene3D" id="1.25.40.10">
    <property type="entry name" value="Tetratricopeptide repeat domain"/>
    <property type="match status" value="3"/>
</dbReference>
<keyword evidence="1 2" id="KW-0732">Signal</keyword>
<comment type="caution">
    <text evidence="4">The sequence shown here is derived from an EMBL/GenBank/DDBJ whole genome shotgun (WGS) entry which is preliminary data.</text>
</comment>
<keyword evidence="5" id="KW-1185">Reference proteome</keyword>
<dbReference type="Proteomes" id="UP001597601">
    <property type="component" value="Unassembled WGS sequence"/>
</dbReference>
<dbReference type="InterPro" id="IPR011990">
    <property type="entry name" value="TPR-like_helical_dom_sf"/>
</dbReference>
<gene>
    <name evidence="4" type="ORF">ACFSYC_00045</name>
</gene>
<dbReference type="SUPFAM" id="SSF48452">
    <property type="entry name" value="TPR-like"/>
    <property type="match status" value="3"/>
</dbReference>
<protein>
    <submittedName>
        <fullName evidence="4">Tetratricopeptide repeat protein</fullName>
    </submittedName>
</protein>
<reference evidence="5" key="1">
    <citation type="journal article" date="2019" name="Int. J. Syst. Evol. Microbiol.">
        <title>The Global Catalogue of Microorganisms (GCM) 10K type strain sequencing project: providing services to taxonomists for standard genome sequencing and annotation.</title>
        <authorList>
            <consortium name="The Broad Institute Genomics Platform"/>
            <consortium name="The Broad Institute Genome Sequencing Center for Infectious Disease"/>
            <person name="Wu L."/>
            <person name="Ma J."/>
        </authorList>
    </citation>
    <scope>NUCLEOTIDE SEQUENCE [LARGE SCALE GENOMIC DNA]</scope>
    <source>
        <strain evidence="5">KCTC 52232</strain>
    </source>
</reference>
<evidence type="ECO:0000259" key="3">
    <source>
        <dbReference type="Pfam" id="PF13525"/>
    </source>
</evidence>
<evidence type="ECO:0000256" key="1">
    <source>
        <dbReference type="ARBA" id="ARBA00022729"/>
    </source>
</evidence>
<accession>A0ABW5XIL8</accession>
<organism evidence="4 5">
    <name type="scientific">Mucilaginibacter antarcticus</name>
    <dbReference type="NCBI Taxonomy" id="1855725"/>
    <lineage>
        <taxon>Bacteria</taxon>
        <taxon>Pseudomonadati</taxon>
        <taxon>Bacteroidota</taxon>
        <taxon>Sphingobacteriia</taxon>
        <taxon>Sphingobacteriales</taxon>
        <taxon>Sphingobacteriaceae</taxon>
        <taxon>Mucilaginibacter</taxon>
    </lineage>
</organism>
<evidence type="ECO:0000256" key="2">
    <source>
        <dbReference type="SAM" id="SignalP"/>
    </source>
</evidence>
<dbReference type="InterPro" id="IPR039565">
    <property type="entry name" value="BamD-like"/>
</dbReference>
<proteinExistence type="predicted"/>
<evidence type="ECO:0000313" key="4">
    <source>
        <dbReference type="EMBL" id="MFD2863059.1"/>
    </source>
</evidence>
<name>A0ABW5XIL8_9SPHI</name>
<dbReference type="RefSeq" id="WP_377121946.1">
    <property type="nucleotide sequence ID" value="NZ_JBHUON010000001.1"/>
</dbReference>
<sequence length="600" mass="68265">MKRLLILCFLVFCSWANAFAQSNDLLLARQYNTNGEYQKALEIYQKLYKQDNDAYFSGYINTLLALKRFDDAESATKKMMRKYPTAIEYTIQLGTIYTQKKTPEKANALYDDLIKNLPADQGKITILASQFYQGANANYAIKTFLQGRKLLNIDDAFAYELITLYRFKKDKQALTEEYLNILPKNPLMVNQAQNALVTLFEGPADYDMLRVALLKRIQKDPQQVVFVNMLTWQFLQQKDFDQALNQALALSRRTINDGSDIYELCSTLVYNEAYDTAIRGYEYLISKGKEQPFYVTAKIELINTKNLKVTAGKYVASDLIELEKNYIDLLAEFGQNTSTAFAMQRLANLQVFKLHKLNEAQKVLEDAIKLPQIRPALLAACKLDLGDIYLLNGQPWEATLLYSQVEKEAPNTPVGQDAKFKNAKFAYYTGDFNWAKGQLDVLKASTSQLIANDALNLSLLIADNLAIDSAGTALKMYARADLQVFAQQQNKAIQILDSINIKYPDNQLSDDISMAKARIAIQQKSYTDAVTYLKKIVTEHPAELWADDAIFMLGDIYENQLNDKEQAKTLYQKIITDYAGSLYINDARKRFRILRGDTAS</sequence>
<feature type="signal peptide" evidence="2">
    <location>
        <begin position="1"/>
        <end position="20"/>
    </location>
</feature>
<dbReference type="Pfam" id="PF13525">
    <property type="entry name" value="YfiO"/>
    <property type="match status" value="1"/>
</dbReference>